<accession>A0A4S8HLD5</accession>
<evidence type="ECO:0008006" key="3">
    <source>
        <dbReference type="Google" id="ProtNLM"/>
    </source>
</evidence>
<reference evidence="1 2" key="1">
    <citation type="submission" date="2019-04" db="EMBL/GenBank/DDBJ databases">
        <title>Niastella caeni sp. nov., isolated from activated sludge.</title>
        <authorList>
            <person name="Sheng M."/>
        </authorList>
    </citation>
    <scope>NUCLEOTIDE SEQUENCE [LARGE SCALE GENOMIC DNA]</scope>
    <source>
        <strain evidence="1 2">HX-2-15</strain>
    </source>
</reference>
<dbReference type="Proteomes" id="UP000306918">
    <property type="component" value="Unassembled WGS sequence"/>
</dbReference>
<dbReference type="RefSeq" id="WP_136579233.1">
    <property type="nucleotide sequence ID" value="NZ_STFF01000006.1"/>
</dbReference>
<name>A0A4S8HLD5_9BACT</name>
<organism evidence="1 2">
    <name type="scientific">Niastella caeni</name>
    <dbReference type="NCBI Taxonomy" id="2569763"/>
    <lineage>
        <taxon>Bacteria</taxon>
        <taxon>Pseudomonadati</taxon>
        <taxon>Bacteroidota</taxon>
        <taxon>Chitinophagia</taxon>
        <taxon>Chitinophagales</taxon>
        <taxon>Chitinophagaceae</taxon>
        <taxon>Niastella</taxon>
    </lineage>
</organism>
<evidence type="ECO:0000313" key="2">
    <source>
        <dbReference type="Proteomes" id="UP000306918"/>
    </source>
</evidence>
<dbReference type="EMBL" id="STFF01000006">
    <property type="protein sequence ID" value="THU35993.1"/>
    <property type="molecule type" value="Genomic_DNA"/>
</dbReference>
<comment type="caution">
    <text evidence="1">The sequence shown here is derived from an EMBL/GenBank/DDBJ whole genome shotgun (WGS) entry which is preliminary data.</text>
</comment>
<keyword evidence="2" id="KW-1185">Reference proteome</keyword>
<evidence type="ECO:0000313" key="1">
    <source>
        <dbReference type="EMBL" id="THU35993.1"/>
    </source>
</evidence>
<gene>
    <name evidence="1" type="ORF">FAM09_21635</name>
</gene>
<protein>
    <recommendedName>
        <fullName evidence="3">Lipoprotein</fullName>
    </recommendedName>
</protein>
<sequence length="180" mass="20614">MKYINVLSLVALCFAVSGCSGHEKVKKKEKEKVTQDGFRYVSFGKIPKDKMGKKTGRHYWDKTYYISKPAADSFYVYGGFDSIRMKTPGEKFGTMFRKVDIRAISWKPEPSYDDFSFVGNYITDSLPGYYMSYYFTKDRSGILQLGYTDPGNLNSVILFTKDSVNVLKRSGVNIDPRDEQ</sequence>
<dbReference type="AlphaFoldDB" id="A0A4S8HLD5"/>
<dbReference type="OrthoDB" id="9872466at2"/>
<dbReference type="PROSITE" id="PS51257">
    <property type="entry name" value="PROKAR_LIPOPROTEIN"/>
    <property type="match status" value="1"/>
</dbReference>
<proteinExistence type="predicted"/>